<dbReference type="EMBL" id="MEUI01000041">
    <property type="protein sequence ID" value="OGC32977.1"/>
    <property type="molecule type" value="Genomic_DNA"/>
</dbReference>
<comment type="caution">
    <text evidence="4">The sequence shown here is derived from an EMBL/GenBank/DDBJ whole genome shotgun (WGS) entry which is preliminary data.</text>
</comment>
<proteinExistence type="predicted"/>
<reference evidence="4 5" key="1">
    <citation type="journal article" date="2016" name="Nat. Commun.">
        <title>Thousands of microbial genomes shed light on interconnected biogeochemical processes in an aquifer system.</title>
        <authorList>
            <person name="Anantharaman K."/>
            <person name="Brown C.T."/>
            <person name="Hug L.A."/>
            <person name="Sharon I."/>
            <person name="Castelle C.J."/>
            <person name="Probst A.J."/>
            <person name="Thomas B.C."/>
            <person name="Singh A."/>
            <person name="Wilkins M.J."/>
            <person name="Karaoz U."/>
            <person name="Brodie E.L."/>
            <person name="Williams K.H."/>
            <person name="Hubbard S.S."/>
            <person name="Banfield J.F."/>
        </authorList>
    </citation>
    <scope>NUCLEOTIDE SEQUENCE [LARGE SCALE GENOMIC DNA]</scope>
</reference>
<dbReference type="Pfam" id="PF06874">
    <property type="entry name" value="FBPase_2"/>
    <property type="match status" value="2"/>
</dbReference>
<organism evidence="4 5">
    <name type="scientific">candidate division WOR-1 bacterium RIFOXYC2_FULL_41_25</name>
    <dbReference type="NCBI Taxonomy" id="1802586"/>
    <lineage>
        <taxon>Bacteria</taxon>
        <taxon>Bacillati</taxon>
        <taxon>Saganbacteria</taxon>
    </lineage>
</organism>
<name>A0A1F4TK49_UNCSA</name>
<dbReference type="GO" id="GO:0006094">
    <property type="term" value="P:gluconeogenesis"/>
    <property type="evidence" value="ECO:0007669"/>
    <property type="project" value="InterPro"/>
</dbReference>
<evidence type="ECO:0008006" key="6">
    <source>
        <dbReference type="Google" id="ProtNLM"/>
    </source>
</evidence>
<sequence length="566" mass="64094">MRLAMALLSPLEDLKIKNLFDLGFTYNGEKFLDVDPEALIGWVGAFIADKPAFFSVQRVAEILKALADPDGSAWLLDLAINGENPLLARAANQAFCSAPEDVVYGDMKAALRNNGCKPFCLGPQSIAYLKERKIPVHPKEIAKQLLRPWLTKLEEFDRGKLKDHLFLREIRELLVFVEKERWPSLPEMQCVIVADPHAVWSVFYNQIRGVEAAHLCIAGDLFHRGQEVDHLLHALMGLPAVSVVWGDHDLLEMGAMAGSRLFICEALRLNYRYDTIQWLNRIGVDLSELRGLAQKKFGSSFKDDGGFKSAEERYLYDLQIRLMPLRALAIANVETTSWYDWQSDSLEVSSEERSLLDNLRRQYVSNAELRKFQQFLYEKGSLYAILAEQSLVLHGMVPLSQRGQLQDFAGETGLKAFMAMQEIIKRIGNFNREGQDVDGLFPGELLFMYNLTWGSDSPVFGRQRRLREAYFEPSAYHEPRSSFYEFIDNTSVMAKVCETLGFQRIIVGHEQAKANEPPVRKMADGRIWLIDPGSAAKFGGRGALLGIDHTGIHVYVDGRETGRHNF</sequence>
<evidence type="ECO:0000313" key="5">
    <source>
        <dbReference type="Proteomes" id="UP000177309"/>
    </source>
</evidence>
<keyword evidence="1" id="KW-0378">Hydrolase</keyword>
<dbReference type="GO" id="GO:0042132">
    <property type="term" value="F:fructose 1,6-bisphosphate 1-phosphatase activity"/>
    <property type="evidence" value="ECO:0007669"/>
    <property type="project" value="InterPro"/>
</dbReference>
<gene>
    <name evidence="4" type="ORF">A2462_03550</name>
</gene>
<evidence type="ECO:0000313" key="4">
    <source>
        <dbReference type="EMBL" id="OGC32977.1"/>
    </source>
</evidence>
<dbReference type="Proteomes" id="UP000177309">
    <property type="component" value="Unassembled WGS sequence"/>
</dbReference>
<evidence type="ECO:0000256" key="2">
    <source>
        <dbReference type="ARBA" id="ARBA00023211"/>
    </source>
</evidence>
<dbReference type="SUPFAM" id="SSF56300">
    <property type="entry name" value="Metallo-dependent phosphatases"/>
    <property type="match status" value="1"/>
</dbReference>
<keyword evidence="3" id="KW-0119">Carbohydrate metabolism</keyword>
<evidence type="ECO:0000256" key="3">
    <source>
        <dbReference type="ARBA" id="ARBA00023277"/>
    </source>
</evidence>
<dbReference type="AlphaFoldDB" id="A0A1F4TK49"/>
<dbReference type="InterPro" id="IPR009164">
    <property type="entry name" value="FBPtase_class3"/>
</dbReference>
<protein>
    <recommendedName>
        <fullName evidence="6">Calcineurin-like phosphoesterase domain-containing protein</fullName>
    </recommendedName>
</protein>
<evidence type="ECO:0000256" key="1">
    <source>
        <dbReference type="ARBA" id="ARBA00022801"/>
    </source>
</evidence>
<dbReference type="Gene3D" id="3.60.21.10">
    <property type="match status" value="1"/>
</dbReference>
<accession>A0A1F4TK49</accession>
<dbReference type="InterPro" id="IPR029052">
    <property type="entry name" value="Metallo-depent_PP-like"/>
</dbReference>
<keyword evidence="2" id="KW-0464">Manganese</keyword>